<dbReference type="PANTHER" id="PTHR16301">
    <property type="entry name" value="IMPACT-RELATED"/>
    <property type="match status" value="1"/>
</dbReference>
<dbReference type="InterPro" id="IPR023582">
    <property type="entry name" value="Impact"/>
</dbReference>
<reference evidence="4 5" key="1">
    <citation type="submission" date="2016-10" db="EMBL/GenBank/DDBJ databases">
        <authorList>
            <person name="de Groot N.N."/>
        </authorList>
    </citation>
    <scope>NUCLEOTIDE SEQUENCE [LARGE SCALE GENOMIC DNA]</scope>
    <source>
        <strain evidence="4 5">DSM 21771</strain>
    </source>
</reference>
<dbReference type="NCBIfam" id="TIGR00257">
    <property type="entry name" value="IMPACT_YIGZ"/>
    <property type="match status" value="1"/>
</dbReference>
<dbReference type="PROSITE" id="PS00910">
    <property type="entry name" value="UPF0029"/>
    <property type="match status" value="1"/>
</dbReference>
<dbReference type="AlphaFoldDB" id="A0A1G8KP48"/>
<dbReference type="InterPro" id="IPR020568">
    <property type="entry name" value="Ribosomal_Su5_D2-typ_SF"/>
</dbReference>
<dbReference type="OrthoDB" id="9813771at2"/>
<feature type="domain" description="Impact N-terminal" evidence="2">
    <location>
        <begin position="20"/>
        <end position="124"/>
    </location>
</feature>
<dbReference type="Pfam" id="PF09186">
    <property type="entry name" value="DUF1949"/>
    <property type="match status" value="1"/>
</dbReference>
<evidence type="ECO:0000313" key="4">
    <source>
        <dbReference type="EMBL" id="SDI45241.1"/>
    </source>
</evidence>
<proteinExistence type="inferred from homology"/>
<dbReference type="SUPFAM" id="SSF54980">
    <property type="entry name" value="EF-G C-terminal domain-like"/>
    <property type="match status" value="1"/>
</dbReference>
<comment type="similarity">
    <text evidence="1">Belongs to the IMPACT family.</text>
</comment>
<accession>A0A1G8KP48</accession>
<dbReference type="InterPro" id="IPR020569">
    <property type="entry name" value="UPF0029_Impact_CS"/>
</dbReference>
<dbReference type="SUPFAM" id="SSF54211">
    <property type="entry name" value="Ribosomal protein S5 domain 2-like"/>
    <property type="match status" value="1"/>
</dbReference>
<dbReference type="PANTHER" id="PTHR16301:SF20">
    <property type="entry name" value="IMPACT FAMILY MEMBER YIGZ"/>
    <property type="match status" value="1"/>
</dbReference>
<evidence type="ECO:0000256" key="1">
    <source>
        <dbReference type="ARBA" id="ARBA00007665"/>
    </source>
</evidence>
<dbReference type="InterPro" id="IPR015269">
    <property type="entry name" value="UPF0029_Impact_C"/>
</dbReference>
<keyword evidence="5" id="KW-1185">Reference proteome</keyword>
<dbReference type="Gene3D" id="3.30.230.30">
    <property type="entry name" value="Impact, N-terminal domain"/>
    <property type="match status" value="1"/>
</dbReference>
<name>A0A1G8KP48_9BACI</name>
<dbReference type="InterPro" id="IPR036956">
    <property type="entry name" value="Impact_N_sf"/>
</dbReference>
<dbReference type="EMBL" id="FNEN01000002">
    <property type="protein sequence ID" value="SDI45241.1"/>
    <property type="molecule type" value="Genomic_DNA"/>
</dbReference>
<dbReference type="Proteomes" id="UP000198853">
    <property type="component" value="Unassembled WGS sequence"/>
</dbReference>
<protein>
    <submittedName>
        <fullName evidence="4">Uncharacterized protein, YigZ family</fullName>
    </submittedName>
</protein>
<dbReference type="Gene3D" id="3.30.70.240">
    <property type="match status" value="1"/>
</dbReference>
<dbReference type="RefSeq" id="WP_090396133.1">
    <property type="nucleotide sequence ID" value="NZ_FNEN01000002.1"/>
</dbReference>
<gene>
    <name evidence="4" type="ORF">SAMN04488123_102226</name>
</gene>
<feature type="domain" description="UPF0029" evidence="3">
    <location>
        <begin position="140"/>
        <end position="195"/>
    </location>
</feature>
<sequence>MLHSYYTIKDAGVHELTINKSRFITHLQRVVDEAEAKDFTDHIKKEHPNAHHNCSAYVIGDNNEHQKANDDGEPSGTAGVPMLNVLLKKELKNTAVVVTRYFGGIKLGAGGLIRAYGNSVTEAVQHTGIVRRSRVRHYEVTASYELLGKIENELRQSGYILRSIDYSEQVTFHVAVNLEETEDFEAWMVNVSHNRVTITASGTSYIEEEV</sequence>
<dbReference type="GO" id="GO:0005737">
    <property type="term" value="C:cytoplasm"/>
    <property type="evidence" value="ECO:0007669"/>
    <property type="project" value="TreeGrafter"/>
</dbReference>
<evidence type="ECO:0000259" key="2">
    <source>
        <dbReference type="Pfam" id="PF01205"/>
    </source>
</evidence>
<dbReference type="InterPro" id="IPR001498">
    <property type="entry name" value="Impact_N"/>
</dbReference>
<organism evidence="4 5">
    <name type="scientific">Natribacillus halophilus</name>
    <dbReference type="NCBI Taxonomy" id="549003"/>
    <lineage>
        <taxon>Bacteria</taxon>
        <taxon>Bacillati</taxon>
        <taxon>Bacillota</taxon>
        <taxon>Bacilli</taxon>
        <taxon>Bacillales</taxon>
        <taxon>Bacillaceae</taxon>
        <taxon>Natribacillus</taxon>
    </lineage>
</organism>
<dbReference type="GO" id="GO:0006446">
    <property type="term" value="P:regulation of translational initiation"/>
    <property type="evidence" value="ECO:0007669"/>
    <property type="project" value="TreeGrafter"/>
</dbReference>
<dbReference type="InterPro" id="IPR035647">
    <property type="entry name" value="EFG_III/V"/>
</dbReference>
<evidence type="ECO:0000259" key="3">
    <source>
        <dbReference type="Pfam" id="PF09186"/>
    </source>
</evidence>
<evidence type="ECO:0000313" key="5">
    <source>
        <dbReference type="Proteomes" id="UP000198853"/>
    </source>
</evidence>
<dbReference type="Pfam" id="PF01205">
    <property type="entry name" value="Impact_N"/>
    <property type="match status" value="1"/>
</dbReference>
<dbReference type="InterPro" id="IPR015796">
    <property type="entry name" value="Impact_YigZ-like"/>
</dbReference>